<organism evidence="1 2">
    <name type="scientific">Crocosphaera chwakensis CCY0110</name>
    <dbReference type="NCBI Taxonomy" id="391612"/>
    <lineage>
        <taxon>Bacteria</taxon>
        <taxon>Bacillati</taxon>
        <taxon>Cyanobacteriota</taxon>
        <taxon>Cyanophyceae</taxon>
        <taxon>Oscillatoriophycideae</taxon>
        <taxon>Chroococcales</taxon>
        <taxon>Aphanothecaceae</taxon>
        <taxon>Crocosphaera</taxon>
        <taxon>Crocosphaera chwakensis</taxon>
    </lineage>
</organism>
<protein>
    <submittedName>
        <fullName evidence="1">Uncharacterized protein</fullName>
    </submittedName>
</protein>
<dbReference type="eggNOG" id="ENOG502Z8KU">
    <property type="taxonomic scope" value="Bacteria"/>
</dbReference>
<proteinExistence type="predicted"/>
<comment type="caution">
    <text evidence="1">The sequence shown here is derived from an EMBL/GenBank/DDBJ whole genome shotgun (WGS) entry which is preliminary data.</text>
</comment>
<dbReference type="RefSeq" id="WP_008275351.1">
    <property type="nucleotide sequence ID" value="NZ_AAXW01000013.1"/>
</dbReference>
<reference evidence="1 2" key="1">
    <citation type="submission" date="2007-03" db="EMBL/GenBank/DDBJ databases">
        <authorList>
            <person name="Stal L."/>
            <person name="Ferriera S."/>
            <person name="Johnson J."/>
            <person name="Kravitz S."/>
            <person name="Beeson K."/>
            <person name="Sutton G."/>
            <person name="Rogers Y.-H."/>
            <person name="Friedman R."/>
            <person name="Frazier M."/>
            <person name="Venter J.C."/>
        </authorList>
    </citation>
    <scope>NUCLEOTIDE SEQUENCE [LARGE SCALE GENOMIC DNA]</scope>
    <source>
        <strain evidence="1 2">CCY0110</strain>
    </source>
</reference>
<gene>
    <name evidence="1" type="ORF">CY0110_13421</name>
</gene>
<name>A3IPN3_9CHRO</name>
<dbReference type="EMBL" id="AAXW01000013">
    <property type="protein sequence ID" value="EAZ91523.1"/>
    <property type="molecule type" value="Genomic_DNA"/>
</dbReference>
<dbReference type="OrthoDB" id="467381at2"/>
<evidence type="ECO:0000313" key="2">
    <source>
        <dbReference type="Proteomes" id="UP000003781"/>
    </source>
</evidence>
<accession>A3IPN3</accession>
<dbReference type="Proteomes" id="UP000003781">
    <property type="component" value="Unassembled WGS sequence"/>
</dbReference>
<keyword evidence="2" id="KW-1185">Reference proteome</keyword>
<dbReference type="AlphaFoldDB" id="A3IPN3"/>
<sequence length="283" mass="30396">MSNLNKYSFYLPKKAGLYLGGIALGVTTLLLPGCQTADEIEEGRTNVTTEDLATDDLEGATGAGGEEILVGQEVTIRAPVKEEISDQAFVVQAEDGTDVLVINSPGQPATLPGDDTPIQVTGEVVEFVIADVEVDYGLELDNDLFVDYETEPAIVAESIALAPTPEQLAEGDAQPFYDQVIAVEGDVGSILSSNTFALYEEGWIDDRGLLVIGVDRALDAENTALQEGETVTVTGRLRDFDLAVLEQEYNLGLDEEEAAEFEARYTDRPVIVAEEVFPSAVED</sequence>
<evidence type="ECO:0000313" key="1">
    <source>
        <dbReference type="EMBL" id="EAZ91523.1"/>
    </source>
</evidence>